<dbReference type="InterPro" id="IPR029069">
    <property type="entry name" value="HotDog_dom_sf"/>
</dbReference>
<accession>A0ABS2JIV7</accession>
<evidence type="ECO:0000313" key="4">
    <source>
        <dbReference type="Proteomes" id="UP000809587"/>
    </source>
</evidence>
<keyword evidence="4" id="KW-1185">Reference proteome</keyword>
<dbReference type="PANTHER" id="PTHR36934:SF1">
    <property type="entry name" value="THIOESTERASE DOMAIN-CONTAINING PROTEIN"/>
    <property type="match status" value="1"/>
</dbReference>
<organism evidence="3 4">
    <name type="scientific">Micromonospora humidisoli</name>
    <dbReference type="NCBI Taxonomy" id="2807622"/>
    <lineage>
        <taxon>Bacteria</taxon>
        <taxon>Bacillati</taxon>
        <taxon>Actinomycetota</taxon>
        <taxon>Actinomycetes</taxon>
        <taxon>Micromonosporales</taxon>
        <taxon>Micromonosporaceae</taxon>
        <taxon>Micromonospora</taxon>
    </lineage>
</organism>
<sequence length="152" mass="15573">MTAPTGPGRVTGPDAAGATGAAGAGEGRRVEGERTRVVREEDCATRWGNEGLLVLSTPAMLGLMEQTCVEVLAPVLAAGEMTVGVGVTLTHAAAAGCGEPVTYRVALTVAGRDVDVDFTVVGPTGTVLGHGSHRRRVVDRDAFLRRLAPPNS</sequence>
<gene>
    <name evidence="3" type="ORF">JQN84_22915</name>
</gene>
<dbReference type="SUPFAM" id="SSF54637">
    <property type="entry name" value="Thioesterase/thiol ester dehydrase-isomerase"/>
    <property type="match status" value="1"/>
</dbReference>
<evidence type="ECO:0000256" key="1">
    <source>
        <dbReference type="SAM" id="MobiDB-lite"/>
    </source>
</evidence>
<dbReference type="Proteomes" id="UP000809587">
    <property type="component" value="Unassembled WGS sequence"/>
</dbReference>
<comment type="caution">
    <text evidence="3">The sequence shown here is derived from an EMBL/GenBank/DDBJ whole genome shotgun (WGS) entry which is preliminary data.</text>
</comment>
<evidence type="ECO:0000259" key="2">
    <source>
        <dbReference type="Pfam" id="PF22636"/>
    </source>
</evidence>
<proteinExistence type="predicted"/>
<evidence type="ECO:0000313" key="3">
    <source>
        <dbReference type="EMBL" id="MBM7085379.1"/>
    </source>
</evidence>
<reference evidence="3 4" key="1">
    <citation type="submission" date="2021-02" db="EMBL/GenBank/DDBJ databases">
        <authorList>
            <person name="Lee D.-H."/>
        </authorList>
    </citation>
    <scope>NUCLEOTIDE SEQUENCE [LARGE SCALE GENOMIC DNA]</scope>
    <source>
        <strain evidence="3 4">MMS20-R2-29</strain>
    </source>
</reference>
<name>A0ABS2JIV7_9ACTN</name>
<dbReference type="PANTHER" id="PTHR36934">
    <property type="entry name" value="BLR0278 PROTEIN"/>
    <property type="match status" value="1"/>
</dbReference>
<feature type="domain" description="Fluoroacetyl-CoA-specific thioesterase-like" evidence="2">
    <location>
        <begin position="38"/>
        <end position="140"/>
    </location>
</feature>
<dbReference type="RefSeq" id="WP_204960579.1">
    <property type="nucleotide sequence ID" value="NZ_JAFEUO010000006.1"/>
</dbReference>
<protein>
    <recommendedName>
        <fullName evidence="2">Fluoroacetyl-CoA-specific thioesterase-like domain-containing protein</fullName>
    </recommendedName>
</protein>
<dbReference type="EMBL" id="JAFEUO010000006">
    <property type="protein sequence ID" value="MBM7085379.1"/>
    <property type="molecule type" value="Genomic_DNA"/>
</dbReference>
<feature type="region of interest" description="Disordered" evidence="1">
    <location>
        <begin position="1"/>
        <end position="34"/>
    </location>
</feature>
<dbReference type="Gene3D" id="3.10.129.10">
    <property type="entry name" value="Hotdog Thioesterase"/>
    <property type="match status" value="1"/>
</dbReference>
<dbReference type="InterPro" id="IPR054485">
    <property type="entry name" value="FlK-like_dom"/>
</dbReference>
<dbReference type="Pfam" id="PF22636">
    <property type="entry name" value="FlK"/>
    <property type="match status" value="1"/>
</dbReference>
<dbReference type="InterPro" id="IPR025540">
    <property type="entry name" value="FlK"/>
</dbReference>